<organism evidence="7 8">
    <name type="scientific">Pseudozyma flocculosa</name>
    <dbReference type="NCBI Taxonomy" id="84751"/>
    <lineage>
        <taxon>Eukaryota</taxon>
        <taxon>Fungi</taxon>
        <taxon>Dikarya</taxon>
        <taxon>Basidiomycota</taxon>
        <taxon>Ustilaginomycotina</taxon>
        <taxon>Ustilaginomycetes</taxon>
        <taxon>Ustilaginales</taxon>
        <taxon>Ustilaginaceae</taxon>
        <taxon>Pseudozyma</taxon>
    </lineage>
</organism>
<evidence type="ECO:0000256" key="3">
    <source>
        <dbReference type="ARBA" id="ARBA00022692"/>
    </source>
</evidence>
<evidence type="ECO:0000313" key="8">
    <source>
        <dbReference type="Proteomes" id="UP000323386"/>
    </source>
</evidence>
<dbReference type="Pfam" id="PF05251">
    <property type="entry name" value="Ost5"/>
    <property type="match status" value="1"/>
</dbReference>
<reference evidence="7 8" key="1">
    <citation type="submission" date="2018-03" db="EMBL/GenBank/DDBJ databases">
        <authorList>
            <person name="Guldener U."/>
        </authorList>
    </citation>
    <scope>NUCLEOTIDE SEQUENCE [LARGE SCALE GENOMIC DNA]</scope>
    <source>
        <strain evidence="7 8">DAOM196992</strain>
    </source>
</reference>
<evidence type="ECO:0000256" key="5">
    <source>
        <dbReference type="ARBA" id="ARBA00023136"/>
    </source>
</evidence>
<keyword evidence="5 6" id="KW-0472">Membrane</keyword>
<dbReference type="OrthoDB" id="2503643at2759"/>
<feature type="transmembrane region" description="Helical" evidence="6">
    <location>
        <begin position="28"/>
        <end position="47"/>
    </location>
</feature>
<sequence length="108" mass="11623">MVQMRSHQELAALHAAAPSFVPSIPVTSLPYIAFILLASAFLSAFYFTTHADSFVPHPSAIVRARARARLDRLPKRSLTPTEVTVALLASLEVGFGVVALFNAVGVYV</sequence>
<evidence type="ECO:0000256" key="6">
    <source>
        <dbReference type="RuleBase" id="RU367008"/>
    </source>
</evidence>
<dbReference type="InterPro" id="IPR007915">
    <property type="entry name" value="TMEM258/Ost5"/>
</dbReference>
<dbReference type="Proteomes" id="UP000323386">
    <property type="component" value="Unassembled WGS sequence"/>
</dbReference>
<gene>
    <name evidence="7" type="ORF">PSFLO_03346</name>
</gene>
<feature type="transmembrane region" description="Helical" evidence="6">
    <location>
        <begin position="85"/>
        <end position="107"/>
    </location>
</feature>
<evidence type="ECO:0000256" key="4">
    <source>
        <dbReference type="ARBA" id="ARBA00022989"/>
    </source>
</evidence>
<comment type="similarity">
    <text evidence="2 6">Belongs to the OST5 family.</text>
</comment>
<evidence type="ECO:0000313" key="7">
    <source>
        <dbReference type="EMBL" id="SPO37869.1"/>
    </source>
</evidence>
<dbReference type="EMBL" id="OOIP01000008">
    <property type="protein sequence ID" value="SPO37869.1"/>
    <property type="molecule type" value="Genomic_DNA"/>
</dbReference>
<keyword evidence="4 6" id="KW-1133">Transmembrane helix</keyword>
<dbReference type="GO" id="GO:0008250">
    <property type="term" value="C:oligosaccharyltransferase complex"/>
    <property type="evidence" value="ECO:0007669"/>
    <property type="project" value="UniProtKB-UniRule"/>
</dbReference>
<keyword evidence="3 6" id="KW-0812">Transmembrane</keyword>
<proteinExistence type="inferred from homology"/>
<comment type="function">
    <text evidence="6">Subunit of the oligosaccharyl transferase (OST) complex that catalyzes the initial transfer of a defined glycan (Glc(3)Man(9)GlcNAc(2) in eukaryotes) from the lipid carrier dolichol-pyrophosphate to an asparagine residue within an Asn-X-Ser/Thr consensus motif in nascent polypeptide chains, the first step in protein N-glycosylation. N-glycosylation occurs cotranslationally and the complex associates with the Sec61 complex at the channel-forming translocon complex that mediates protein translocation across the endoplasmic reticulum (ER). All subunits are required for a maximal enzyme activity.</text>
</comment>
<dbReference type="GO" id="GO:0006487">
    <property type="term" value="P:protein N-linked glycosylation"/>
    <property type="evidence" value="ECO:0007669"/>
    <property type="project" value="UniProtKB-UniRule"/>
</dbReference>
<keyword evidence="8" id="KW-1185">Reference proteome</keyword>
<accession>A0A5C3F331</accession>
<dbReference type="AlphaFoldDB" id="A0A5C3F331"/>
<comment type="subcellular location">
    <subcellularLocation>
        <location evidence="1 6">Membrane</location>
        <topology evidence="1 6">Multi-pass membrane protein</topology>
    </subcellularLocation>
</comment>
<protein>
    <recommendedName>
        <fullName evidence="6">Dolichyl-diphosphooligosaccharide-protein glycosyltransferase subunit OST5</fullName>
    </recommendedName>
</protein>
<name>A0A5C3F331_9BASI</name>
<comment type="subunit">
    <text evidence="6">Component of the oligosaccharyltransferase (OST) complex.</text>
</comment>
<evidence type="ECO:0000256" key="1">
    <source>
        <dbReference type="ARBA" id="ARBA00004141"/>
    </source>
</evidence>
<evidence type="ECO:0000256" key="2">
    <source>
        <dbReference type="ARBA" id="ARBA00009825"/>
    </source>
</evidence>